<dbReference type="GO" id="GO:0003735">
    <property type="term" value="F:structural constituent of ribosome"/>
    <property type="evidence" value="ECO:0007669"/>
    <property type="project" value="TreeGrafter"/>
</dbReference>
<evidence type="ECO:0000313" key="2">
    <source>
        <dbReference type="Proteomes" id="UP000226431"/>
    </source>
</evidence>
<dbReference type="STRING" id="2004952.A0A2C5ZAN6"/>
<comment type="caution">
    <text evidence="1">The sequence shown here is derived from an EMBL/GenBank/DDBJ whole genome shotgun (WGS) entry which is preliminary data.</text>
</comment>
<sequence>MITRGPSASPARLLADAALPRLQWLPQQRRPLDRRPLSTTPHLQRMTRLRHQMHIWLQSGEARSLRTCRHGTRYINGSIDKPFPLNPLFRSQPVLSNEMRERIWHKVIVQGNAVKGVSSDLKVDVRRVAAVVRLKELEKQMIDSGKKLATPYAKAVLAMLPTTIWNDNRENEPHEPINDVHIHKQSMHQLFLPVAESRRFTREDAADAFGSGLLPVDKRCPQPLLIDMEREILAGKNKAESIRVFRQRAMDEEQKIAKRTEKDMQKVERHTFRIKDGRFEFRFSEANVNEGGETGRSRKGVGWRYGAPHQDRKRGLVKIPKAMPAEPWYLLSRA</sequence>
<dbReference type="PANTHER" id="PTHR28158:SF1">
    <property type="entry name" value="SMALL RIBOSOMAL SUBUNIT PROTEIN MS45"/>
    <property type="match status" value="1"/>
</dbReference>
<dbReference type="GO" id="GO:0032543">
    <property type="term" value="P:mitochondrial translation"/>
    <property type="evidence" value="ECO:0007669"/>
    <property type="project" value="TreeGrafter"/>
</dbReference>
<evidence type="ECO:0008006" key="3">
    <source>
        <dbReference type="Google" id="ProtNLM"/>
    </source>
</evidence>
<dbReference type="EMBL" id="NJES01000149">
    <property type="protein sequence ID" value="PHH76762.1"/>
    <property type="molecule type" value="Genomic_DNA"/>
</dbReference>
<dbReference type="GO" id="GO:0005763">
    <property type="term" value="C:mitochondrial small ribosomal subunit"/>
    <property type="evidence" value="ECO:0007669"/>
    <property type="project" value="TreeGrafter"/>
</dbReference>
<dbReference type="AlphaFoldDB" id="A0A2C5ZAN6"/>
<organism evidence="1 2">
    <name type="scientific">Ophiocordyceps camponoti-rufipedis</name>
    <dbReference type="NCBI Taxonomy" id="2004952"/>
    <lineage>
        <taxon>Eukaryota</taxon>
        <taxon>Fungi</taxon>
        <taxon>Dikarya</taxon>
        <taxon>Ascomycota</taxon>
        <taxon>Pezizomycotina</taxon>
        <taxon>Sordariomycetes</taxon>
        <taxon>Hypocreomycetidae</taxon>
        <taxon>Hypocreales</taxon>
        <taxon>Ophiocordycipitaceae</taxon>
        <taxon>Ophiocordyceps</taxon>
    </lineage>
</organism>
<dbReference type="Proteomes" id="UP000226431">
    <property type="component" value="Unassembled WGS sequence"/>
</dbReference>
<dbReference type="Pfam" id="PF12298">
    <property type="entry name" value="Bot1p"/>
    <property type="match status" value="1"/>
</dbReference>
<protein>
    <recommendedName>
        <fullName evidence="3">Ribosomal protein S35, mitochondrial</fullName>
    </recommendedName>
</protein>
<name>A0A2C5ZAN6_9HYPO</name>
<dbReference type="InterPro" id="IPR021036">
    <property type="entry name" value="Ribosomal_mS45"/>
</dbReference>
<evidence type="ECO:0000313" key="1">
    <source>
        <dbReference type="EMBL" id="PHH76762.1"/>
    </source>
</evidence>
<dbReference type="OrthoDB" id="10052321at2759"/>
<dbReference type="PANTHER" id="PTHR28158">
    <property type="entry name" value="37S RIBOSOMAL PROTEIN S35, MITOCHONDRIAL"/>
    <property type="match status" value="1"/>
</dbReference>
<keyword evidence="2" id="KW-1185">Reference proteome</keyword>
<reference evidence="1 2" key="1">
    <citation type="submission" date="2017-06" db="EMBL/GenBank/DDBJ databases">
        <title>Ant-infecting Ophiocordyceps genomes reveal a high diversity of potential behavioral manipulation genes and a possible major role for enterotoxins.</title>
        <authorList>
            <person name="De Bekker C."/>
            <person name="Evans H.C."/>
            <person name="Brachmann A."/>
            <person name="Hughes D.P."/>
        </authorList>
    </citation>
    <scope>NUCLEOTIDE SEQUENCE [LARGE SCALE GENOMIC DNA]</scope>
    <source>
        <strain evidence="1 2">Map16</strain>
    </source>
</reference>
<gene>
    <name evidence="1" type="ORF">CDD80_1248</name>
</gene>
<accession>A0A2C5ZAN6</accession>
<proteinExistence type="predicted"/>